<dbReference type="SUPFAM" id="SSF47396">
    <property type="entry name" value="Transcription factor IIA (TFIIA), alpha-helical domain"/>
    <property type="match status" value="1"/>
</dbReference>
<keyword evidence="4" id="KW-0539">Nucleus</keyword>
<name>A0A0C3L981_9AGAM</name>
<dbReference type="Gene3D" id="1.10.287.100">
    <property type="match status" value="1"/>
</dbReference>
<reference evidence="6 7" key="1">
    <citation type="submission" date="2014-04" db="EMBL/GenBank/DDBJ databases">
        <authorList>
            <consortium name="DOE Joint Genome Institute"/>
            <person name="Kuo A."/>
            <person name="Girlanda M."/>
            <person name="Perotto S."/>
            <person name="Kohler A."/>
            <person name="Nagy L.G."/>
            <person name="Floudas D."/>
            <person name="Copeland A."/>
            <person name="Barry K.W."/>
            <person name="Cichocki N."/>
            <person name="Veneault-Fourrey C."/>
            <person name="LaButti K."/>
            <person name="Lindquist E.A."/>
            <person name="Lipzen A."/>
            <person name="Lundell T."/>
            <person name="Morin E."/>
            <person name="Murat C."/>
            <person name="Sun H."/>
            <person name="Tunlid A."/>
            <person name="Henrissat B."/>
            <person name="Grigoriev I.V."/>
            <person name="Hibbett D.S."/>
            <person name="Martin F."/>
            <person name="Nordberg H.P."/>
            <person name="Cantor M.N."/>
            <person name="Hua S.X."/>
        </authorList>
    </citation>
    <scope>NUCLEOTIDE SEQUENCE [LARGE SCALE GENOMIC DNA]</scope>
    <source>
        <strain evidence="6 7">MUT 4182</strain>
    </source>
</reference>
<dbReference type="GO" id="GO:0005672">
    <property type="term" value="C:transcription factor TFIIA complex"/>
    <property type="evidence" value="ECO:0007669"/>
    <property type="project" value="InterPro"/>
</dbReference>
<feature type="region of interest" description="Disordered" evidence="5">
    <location>
        <begin position="32"/>
        <end position="302"/>
    </location>
</feature>
<feature type="compositionally biased region" description="Low complexity" evidence="5">
    <location>
        <begin position="204"/>
        <end position="220"/>
    </location>
</feature>
<protein>
    <submittedName>
        <fullName evidence="6">Uncharacterized protein</fullName>
    </submittedName>
</protein>
<dbReference type="PANTHER" id="PTHR12694">
    <property type="entry name" value="TRANSCRIPTION INITIATION FACTOR IIA SUBUNIT 1"/>
    <property type="match status" value="1"/>
</dbReference>
<dbReference type="Proteomes" id="UP000054248">
    <property type="component" value="Unassembled WGS sequence"/>
</dbReference>
<accession>A0A0C3L981</accession>
<proteinExistence type="inferred from homology"/>
<keyword evidence="3" id="KW-0804">Transcription</keyword>
<evidence type="ECO:0000256" key="5">
    <source>
        <dbReference type="SAM" id="MobiDB-lite"/>
    </source>
</evidence>
<dbReference type="PANTHER" id="PTHR12694:SF8">
    <property type="entry name" value="TRANSCRIPTION INITIATION FACTOR IIA SUBUNIT 1"/>
    <property type="match status" value="1"/>
</dbReference>
<organism evidence="6 7">
    <name type="scientific">Tulasnella calospora MUT 4182</name>
    <dbReference type="NCBI Taxonomy" id="1051891"/>
    <lineage>
        <taxon>Eukaryota</taxon>
        <taxon>Fungi</taxon>
        <taxon>Dikarya</taxon>
        <taxon>Basidiomycota</taxon>
        <taxon>Agaricomycotina</taxon>
        <taxon>Agaricomycetes</taxon>
        <taxon>Cantharellales</taxon>
        <taxon>Tulasnellaceae</taxon>
        <taxon>Tulasnella</taxon>
    </lineage>
</organism>
<comment type="subcellular location">
    <subcellularLocation>
        <location evidence="1">Nucleus</location>
    </subcellularLocation>
</comment>
<keyword evidence="7" id="KW-1185">Reference proteome</keyword>
<feature type="compositionally biased region" description="Pro residues" evidence="5">
    <location>
        <begin position="53"/>
        <end position="62"/>
    </location>
</feature>
<dbReference type="CDD" id="cd07976">
    <property type="entry name" value="TFIIA_alpha_beta_like"/>
    <property type="match status" value="1"/>
</dbReference>
<dbReference type="AlphaFoldDB" id="A0A0C3L981"/>
<feature type="compositionally biased region" description="Acidic residues" evidence="5">
    <location>
        <begin position="271"/>
        <end position="289"/>
    </location>
</feature>
<evidence type="ECO:0000256" key="4">
    <source>
        <dbReference type="ARBA" id="ARBA00023242"/>
    </source>
</evidence>
<dbReference type="HOGENOM" id="CLU_030027_2_0_1"/>
<evidence type="ECO:0000313" key="7">
    <source>
        <dbReference type="Proteomes" id="UP000054248"/>
    </source>
</evidence>
<dbReference type="GO" id="GO:0006367">
    <property type="term" value="P:transcription initiation at RNA polymerase II promoter"/>
    <property type="evidence" value="ECO:0007669"/>
    <property type="project" value="InterPro"/>
</dbReference>
<dbReference type="OrthoDB" id="6275927at2759"/>
<evidence type="ECO:0000256" key="2">
    <source>
        <dbReference type="ARBA" id="ARBA00010059"/>
    </source>
</evidence>
<dbReference type="EMBL" id="KN822973">
    <property type="protein sequence ID" value="KIO30363.1"/>
    <property type="molecule type" value="Genomic_DNA"/>
</dbReference>
<evidence type="ECO:0000313" key="6">
    <source>
        <dbReference type="EMBL" id="KIO30363.1"/>
    </source>
</evidence>
<comment type="similarity">
    <text evidence="2">Belongs to the TFIIA subunit 1 family.</text>
</comment>
<dbReference type="SMART" id="SM01371">
    <property type="entry name" value="TFIIA"/>
    <property type="match status" value="1"/>
</dbReference>
<gene>
    <name evidence="6" type="ORF">M407DRAFT_155686</name>
</gene>
<dbReference type="Gene3D" id="2.30.18.10">
    <property type="entry name" value="Transcription factor IIA (TFIIA), beta-barrel domain"/>
    <property type="match status" value="1"/>
</dbReference>
<reference evidence="7" key="2">
    <citation type="submission" date="2015-01" db="EMBL/GenBank/DDBJ databases">
        <title>Evolutionary Origins and Diversification of the Mycorrhizal Mutualists.</title>
        <authorList>
            <consortium name="DOE Joint Genome Institute"/>
            <consortium name="Mycorrhizal Genomics Consortium"/>
            <person name="Kohler A."/>
            <person name="Kuo A."/>
            <person name="Nagy L.G."/>
            <person name="Floudas D."/>
            <person name="Copeland A."/>
            <person name="Barry K.W."/>
            <person name="Cichocki N."/>
            <person name="Veneault-Fourrey C."/>
            <person name="LaButti K."/>
            <person name="Lindquist E.A."/>
            <person name="Lipzen A."/>
            <person name="Lundell T."/>
            <person name="Morin E."/>
            <person name="Murat C."/>
            <person name="Riley R."/>
            <person name="Ohm R."/>
            <person name="Sun H."/>
            <person name="Tunlid A."/>
            <person name="Henrissat B."/>
            <person name="Grigoriev I.V."/>
            <person name="Hibbett D.S."/>
            <person name="Martin F."/>
        </authorList>
    </citation>
    <scope>NUCLEOTIDE SEQUENCE [LARGE SCALE GENOMIC DNA]</scope>
    <source>
        <strain evidence="7">MUT 4182</strain>
    </source>
</reference>
<dbReference type="STRING" id="1051891.A0A0C3L981"/>
<dbReference type="SUPFAM" id="SSF50784">
    <property type="entry name" value="Transcription factor IIA (TFIIA), beta-barrel domain"/>
    <property type="match status" value="1"/>
</dbReference>
<evidence type="ECO:0000256" key="3">
    <source>
        <dbReference type="ARBA" id="ARBA00023163"/>
    </source>
</evidence>
<sequence length="345" mass="36422">MTNIRDAFAEFGVDDQVLQTLQNKWEQKVVESNVAEFEPGPPPNATPVVPQQPLHPQPPPPANQYTLAVPQQRPAGYPNPSAPSPVPLYGSAGSVKAEQHDSPYNLPSLPSPAPPPQGAHRPQMMMGPNGIPQPAYSPAPPYLMHNPAALPQHFHMYANAQQAGLRQPPPPPQQPQQQKPTPAELQRAAQAAAVNRLPQVDGPSSFTLDTNTTSSSSSSSRPVIPQVDGPSSVSSSSSSRSSASPPPQLATSHTLPPPPTASGSGVRAGEEEIGSDLDDDDSEGEDDEATGGAAADGSGPGDIVYCTYDKVQRVKTKWKCVLKDGIVSVGGKDYLFSKCTGEFEW</sequence>
<evidence type="ECO:0000256" key="1">
    <source>
        <dbReference type="ARBA" id="ARBA00004123"/>
    </source>
</evidence>
<dbReference type="InterPro" id="IPR004855">
    <property type="entry name" value="TFIIA_asu/bsu"/>
</dbReference>
<dbReference type="Pfam" id="PF03153">
    <property type="entry name" value="TFIIA"/>
    <property type="match status" value="2"/>
</dbReference>
<feature type="compositionally biased region" description="Low complexity" evidence="5">
    <location>
        <begin position="230"/>
        <end position="243"/>
    </location>
</feature>
<dbReference type="InterPro" id="IPR009088">
    <property type="entry name" value="TFIIA_b-brl"/>
</dbReference>